<accession>A0A7W4UUL4</accession>
<keyword evidence="2" id="KW-0560">Oxidoreductase</keyword>
<dbReference type="Pfam" id="PF00296">
    <property type="entry name" value="Bac_luciferase"/>
    <property type="match status" value="1"/>
</dbReference>
<keyword evidence="3" id="KW-1185">Reference proteome</keyword>
<dbReference type="GO" id="GO:0016705">
    <property type="term" value="F:oxidoreductase activity, acting on paired donors, with incorporation or reduction of molecular oxygen"/>
    <property type="evidence" value="ECO:0007669"/>
    <property type="project" value="InterPro"/>
</dbReference>
<dbReference type="PANTHER" id="PTHR30137:SF15">
    <property type="entry name" value="BLL6902 PROTEIN"/>
    <property type="match status" value="1"/>
</dbReference>
<comment type="caution">
    <text evidence="2">The sequence shown here is derived from an EMBL/GenBank/DDBJ whole genome shotgun (WGS) entry which is preliminary data.</text>
</comment>
<dbReference type="InterPro" id="IPR011251">
    <property type="entry name" value="Luciferase-like_dom"/>
</dbReference>
<keyword evidence="2" id="KW-0503">Monooxygenase</keyword>
<sequence length="343" mass="36969">MAALRSISFLTPGNYDDDDPAGGLEQTLRLIAFGERAGYDGAWVRQRHLEHGISSAAVVLGAASQRTSTIELGTAVIPIGYESPWRLGEDLATADVLSGGRLAVGLSAGTPPHAELLGAHVFDGDWTSYDLGHGRIERLKHHLSGAYLGDEGTVIHSPGNVQRPRLQPYSPGLDSRLWYGGGSSRSIRWAAGHGLHLLTGNVISGEGTDDFVTAQVNLIRLHRSLTTRPDDLRVALGRVILPTDSADRASAERYRAYKRERDARVGVAHGDRRTLFAPDIVGTTEQIVETLLADAALAEVDELRLELPYEFAEADYEQVLHDVLTVVAPALGRRAAEPQPTAA</sequence>
<dbReference type="InterPro" id="IPR036661">
    <property type="entry name" value="Luciferase-like_sf"/>
</dbReference>
<dbReference type="RefSeq" id="WP_021758917.1">
    <property type="nucleotide sequence ID" value="NZ_JACHVP010000001.1"/>
</dbReference>
<dbReference type="GO" id="GO:0005829">
    <property type="term" value="C:cytosol"/>
    <property type="evidence" value="ECO:0007669"/>
    <property type="project" value="TreeGrafter"/>
</dbReference>
<organism evidence="2 3">
    <name type="scientific">Leifsonia aquatica</name>
    <name type="common">Corynebacterium aquaticum</name>
    <dbReference type="NCBI Taxonomy" id="144185"/>
    <lineage>
        <taxon>Bacteria</taxon>
        <taxon>Bacillati</taxon>
        <taxon>Actinomycetota</taxon>
        <taxon>Actinomycetes</taxon>
        <taxon>Micrococcales</taxon>
        <taxon>Microbacteriaceae</taxon>
        <taxon>Leifsonia</taxon>
    </lineage>
</organism>
<name>A0A7W4UUL4_LEIAQ</name>
<gene>
    <name evidence="2" type="ORF">FHX33_001019</name>
</gene>
<proteinExistence type="predicted"/>
<feature type="domain" description="Luciferase-like" evidence="1">
    <location>
        <begin position="9"/>
        <end position="270"/>
    </location>
</feature>
<dbReference type="SUPFAM" id="SSF51679">
    <property type="entry name" value="Bacterial luciferase-like"/>
    <property type="match status" value="1"/>
</dbReference>
<dbReference type="InterPro" id="IPR050766">
    <property type="entry name" value="Bact_Lucif_Oxidored"/>
</dbReference>
<evidence type="ECO:0000259" key="1">
    <source>
        <dbReference type="Pfam" id="PF00296"/>
    </source>
</evidence>
<evidence type="ECO:0000313" key="2">
    <source>
        <dbReference type="EMBL" id="MBB2966287.1"/>
    </source>
</evidence>
<dbReference type="Gene3D" id="3.20.20.30">
    <property type="entry name" value="Luciferase-like domain"/>
    <property type="match status" value="1"/>
</dbReference>
<dbReference type="AlphaFoldDB" id="A0A7W4UUL4"/>
<protein>
    <submittedName>
        <fullName evidence="2">Alkanesulfonate monooxygenase SsuD/methylene tetrahydromethanopterin reductase-like flavin-dependent oxidoreductase (Luciferase family)</fullName>
    </submittedName>
</protein>
<dbReference type="Proteomes" id="UP000538196">
    <property type="component" value="Unassembled WGS sequence"/>
</dbReference>
<reference evidence="2 3" key="1">
    <citation type="submission" date="2020-08" db="EMBL/GenBank/DDBJ databases">
        <title>Sequencing the genomes of 1000 actinobacteria strains.</title>
        <authorList>
            <person name="Klenk H.-P."/>
        </authorList>
    </citation>
    <scope>NUCLEOTIDE SEQUENCE [LARGE SCALE GENOMIC DNA]</scope>
    <source>
        <strain evidence="2 3">DSM 20146</strain>
    </source>
</reference>
<dbReference type="EMBL" id="JACHVP010000001">
    <property type="protein sequence ID" value="MBB2966287.1"/>
    <property type="molecule type" value="Genomic_DNA"/>
</dbReference>
<dbReference type="PANTHER" id="PTHR30137">
    <property type="entry name" value="LUCIFERASE-LIKE MONOOXYGENASE"/>
    <property type="match status" value="1"/>
</dbReference>
<evidence type="ECO:0000313" key="3">
    <source>
        <dbReference type="Proteomes" id="UP000538196"/>
    </source>
</evidence>
<dbReference type="GO" id="GO:0004497">
    <property type="term" value="F:monooxygenase activity"/>
    <property type="evidence" value="ECO:0007669"/>
    <property type="project" value="UniProtKB-KW"/>
</dbReference>